<dbReference type="InterPro" id="IPR016181">
    <property type="entry name" value="Acyl_CoA_acyltransferase"/>
</dbReference>
<evidence type="ECO:0008006" key="3">
    <source>
        <dbReference type="Google" id="ProtNLM"/>
    </source>
</evidence>
<dbReference type="KEGG" id="sbf:JCM31447_08730"/>
<organism evidence="1 2">
    <name type="scientific">Fluviispira sanaruensis</name>
    <dbReference type="NCBI Taxonomy" id="2493639"/>
    <lineage>
        <taxon>Bacteria</taxon>
        <taxon>Pseudomonadati</taxon>
        <taxon>Bdellovibrionota</taxon>
        <taxon>Oligoflexia</taxon>
        <taxon>Silvanigrellales</taxon>
        <taxon>Silvanigrellaceae</taxon>
        <taxon>Fluviispira</taxon>
    </lineage>
</organism>
<gene>
    <name evidence="1" type="ORF">JCM31447_08730</name>
</gene>
<dbReference type="Proteomes" id="UP000291236">
    <property type="component" value="Chromosome"/>
</dbReference>
<dbReference type="Gene3D" id="3.40.630.30">
    <property type="match status" value="1"/>
</dbReference>
<sequence>MNGKTNRRKETRRTVHLGEGIKVHLKDESEVHSIKGEATDLSPWGINVLIVDQKLSTYPKKDDIVRIHYSIQEKSNAFIKGKVTSVVNLTLDENTYVRFGIEFIIEKNKVTVANAQLKKYEVPDIFAPHAWCNDPFFFQERILFKVTSFYANGMLLVTSARNKTLIPNLPLSLKMYLPFQGEFEVHTKIIETKNSTETNLTDRYTVNVEFTHKNNAFMQMMVEYILFCGVEVTPQELRDEKLPVAIIEKSLSFSYAIEDEIPIIMDLRKKSLFEEVEISTEAFTQVGDTLVENPYGGLQDKFDAFSRQIVCKVGRKAVAALRIIFNNKDKSQCELATYIINMPEWLWSKKFVEISRFAWEKEYRESDIFINMIRHVVRIVIESGHTHILTSAPIALKQLYMRVGFQPVQLAWKSEFSEKKAKDTPLILDAKGILSNDVVIDKFIWNKIYLPIAKHLGFAK</sequence>
<accession>A0A4P2VU62</accession>
<dbReference type="SUPFAM" id="SSF55729">
    <property type="entry name" value="Acyl-CoA N-acyltransferases (Nat)"/>
    <property type="match status" value="1"/>
</dbReference>
<dbReference type="EMBL" id="AP019368">
    <property type="protein sequence ID" value="BBH52432.1"/>
    <property type="molecule type" value="Genomic_DNA"/>
</dbReference>
<evidence type="ECO:0000313" key="1">
    <source>
        <dbReference type="EMBL" id="BBH52432.1"/>
    </source>
</evidence>
<reference evidence="1 2" key="1">
    <citation type="submission" date="2018-12" db="EMBL/GenBank/DDBJ databases">
        <title>Rubrispira sanarue gen. nov., sp., nov., a member of the order Silvanigrellales, isolated from a brackish lake in Hamamatsu Japan.</title>
        <authorList>
            <person name="Maejima Y."/>
            <person name="Iino T."/>
            <person name="Muraguchi Y."/>
            <person name="Fukuda K."/>
            <person name="Nojiri H."/>
            <person name="Ohkuma M."/>
            <person name="Moriuchi R."/>
            <person name="Dohra H."/>
            <person name="Kimbara K."/>
            <person name="Shintani M."/>
        </authorList>
    </citation>
    <scope>NUCLEOTIDE SEQUENCE [LARGE SCALE GENOMIC DNA]</scope>
    <source>
        <strain evidence="1 2">RF1110005</strain>
    </source>
</reference>
<keyword evidence="2" id="KW-1185">Reference proteome</keyword>
<name>A0A4P2VU62_FLUSA</name>
<evidence type="ECO:0000313" key="2">
    <source>
        <dbReference type="Proteomes" id="UP000291236"/>
    </source>
</evidence>
<dbReference type="OrthoDB" id="5289499at2"/>
<proteinExistence type="predicted"/>
<dbReference type="AlphaFoldDB" id="A0A4P2VU62"/>
<dbReference type="RefSeq" id="WP_130606930.1">
    <property type="nucleotide sequence ID" value="NZ_AP019368.1"/>
</dbReference>
<protein>
    <recommendedName>
        <fullName evidence="3">PilZ domain-containing protein</fullName>
    </recommendedName>
</protein>